<evidence type="ECO:0000313" key="2">
    <source>
        <dbReference type="Proteomes" id="UP000198855"/>
    </source>
</evidence>
<gene>
    <name evidence="1" type="ORF">SAMN05216378_2045</name>
</gene>
<evidence type="ECO:0000313" key="1">
    <source>
        <dbReference type="EMBL" id="SFE03309.1"/>
    </source>
</evidence>
<proteinExistence type="predicted"/>
<dbReference type="EMBL" id="FOMT01000002">
    <property type="protein sequence ID" value="SFE03309.1"/>
    <property type="molecule type" value="Genomic_DNA"/>
</dbReference>
<dbReference type="Proteomes" id="UP000198855">
    <property type="component" value="Unassembled WGS sequence"/>
</dbReference>
<organism evidence="1 2">
    <name type="scientific">Paenibacillus catalpae</name>
    <dbReference type="NCBI Taxonomy" id="1045775"/>
    <lineage>
        <taxon>Bacteria</taxon>
        <taxon>Bacillati</taxon>
        <taxon>Bacillota</taxon>
        <taxon>Bacilli</taxon>
        <taxon>Bacillales</taxon>
        <taxon>Paenibacillaceae</taxon>
        <taxon>Paenibacillus</taxon>
    </lineage>
</organism>
<accession>A0A1I1X7F1</accession>
<dbReference type="AlphaFoldDB" id="A0A1I1X7F1"/>
<sequence length="59" mass="6673">MAKKSKKGCRALSNRAKRFLKLFAKNLKEAKGPGQYSANGITVICVHCNYNRFEKVMHS</sequence>
<protein>
    <submittedName>
        <fullName evidence="1">Uncharacterized protein</fullName>
    </submittedName>
</protein>
<name>A0A1I1X7F1_9BACL</name>
<reference evidence="2" key="1">
    <citation type="submission" date="2016-10" db="EMBL/GenBank/DDBJ databases">
        <authorList>
            <person name="Varghese N."/>
            <person name="Submissions S."/>
        </authorList>
    </citation>
    <scope>NUCLEOTIDE SEQUENCE [LARGE SCALE GENOMIC DNA]</scope>
    <source>
        <strain evidence="2">CGMCC 1.10784</strain>
    </source>
</reference>
<keyword evidence="2" id="KW-1185">Reference proteome</keyword>